<feature type="coiled-coil region" evidence="3">
    <location>
        <begin position="103"/>
        <end position="130"/>
    </location>
</feature>
<dbReference type="AlphaFoldDB" id="A0A9N9GN97"/>
<dbReference type="PANTHER" id="PTHR12499:SF0">
    <property type="entry name" value="OPTIC ATROPHY 3 PROTEIN"/>
    <property type="match status" value="1"/>
</dbReference>
<dbReference type="GO" id="GO:0005739">
    <property type="term" value="C:mitochondrion"/>
    <property type="evidence" value="ECO:0007669"/>
    <property type="project" value="TreeGrafter"/>
</dbReference>
<evidence type="ECO:0000313" key="5">
    <source>
        <dbReference type="Proteomes" id="UP000789739"/>
    </source>
</evidence>
<dbReference type="Proteomes" id="UP000789739">
    <property type="component" value="Unassembled WGS sequence"/>
</dbReference>
<dbReference type="Pfam" id="PF07047">
    <property type="entry name" value="OPA3"/>
    <property type="match status" value="1"/>
</dbReference>
<dbReference type="PANTHER" id="PTHR12499">
    <property type="entry name" value="OPTIC ATROPHY 3 PROTEIN OPA3"/>
    <property type="match status" value="1"/>
</dbReference>
<comment type="caution">
    <text evidence="4">The sequence shown here is derived from an EMBL/GenBank/DDBJ whole genome shotgun (WGS) entry which is preliminary data.</text>
</comment>
<dbReference type="EMBL" id="CAJVPI010001463">
    <property type="protein sequence ID" value="CAG8614011.1"/>
    <property type="molecule type" value="Genomic_DNA"/>
</dbReference>
<keyword evidence="5" id="KW-1185">Reference proteome</keyword>
<organism evidence="4 5">
    <name type="scientific">Paraglomus brasilianum</name>
    <dbReference type="NCBI Taxonomy" id="144538"/>
    <lineage>
        <taxon>Eukaryota</taxon>
        <taxon>Fungi</taxon>
        <taxon>Fungi incertae sedis</taxon>
        <taxon>Mucoromycota</taxon>
        <taxon>Glomeromycotina</taxon>
        <taxon>Glomeromycetes</taxon>
        <taxon>Paraglomerales</taxon>
        <taxon>Paraglomeraceae</taxon>
        <taxon>Paraglomus</taxon>
    </lineage>
</organism>
<name>A0A9N9GN97_9GLOM</name>
<sequence>MSSVKLATLLVRTLAKPIANSIKEYSKNHRRFREACISFAQATHRLEMKLKMNLLGQKSAPIRPLKDAKAVEMGANFVGETIVFGVASGLIIWEQRRSYKSNRDKYEECMKSTEELKKQLQKEIEQLRKERHGDSCSCKMTQRKN</sequence>
<evidence type="ECO:0000256" key="3">
    <source>
        <dbReference type="SAM" id="Coils"/>
    </source>
</evidence>
<protein>
    <submittedName>
        <fullName evidence="4">5249_t:CDS:1</fullName>
    </submittedName>
</protein>
<comment type="similarity">
    <text evidence="1">Belongs to the OPA3 family.</text>
</comment>
<evidence type="ECO:0000256" key="1">
    <source>
        <dbReference type="ARBA" id="ARBA00007584"/>
    </source>
</evidence>
<accession>A0A9N9GN97</accession>
<evidence type="ECO:0000313" key="4">
    <source>
        <dbReference type="EMBL" id="CAG8614011.1"/>
    </source>
</evidence>
<keyword evidence="2 3" id="KW-0175">Coiled coil</keyword>
<dbReference type="InterPro" id="IPR010754">
    <property type="entry name" value="OPA3-like"/>
</dbReference>
<proteinExistence type="inferred from homology"/>
<dbReference type="OrthoDB" id="2129069at2759"/>
<reference evidence="4" key="1">
    <citation type="submission" date="2021-06" db="EMBL/GenBank/DDBJ databases">
        <authorList>
            <person name="Kallberg Y."/>
            <person name="Tangrot J."/>
            <person name="Rosling A."/>
        </authorList>
    </citation>
    <scope>NUCLEOTIDE SEQUENCE</scope>
    <source>
        <strain evidence="4">BR232B</strain>
    </source>
</reference>
<dbReference type="GO" id="GO:0019216">
    <property type="term" value="P:regulation of lipid metabolic process"/>
    <property type="evidence" value="ECO:0007669"/>
    <property type="project" value="TreeGrafter"/>
</dbReference>
<gene>
    <name evidence="4" type="ORF">PBRASI_LOCUS8330</name>
</gene>
<evidence type="ECO:0000256" key="2">
    <source>
        <dbReference type="ARBA" id="ARBA00023054"/>
    </source>
</evidence>